<evidence type="ECO:0000313" key="1">
    <source>
        <dbReference type="EMBL" id="OMP12002.1"/>
    </source>
</evidence>
<evidence type="ECO:0000313" key="2">
    <source>
        <dbReference type="Proteomes" id="UP000188268"/>
    </source>
</evidence>
<dbReference type="Proteomes" id="UP000188268">
    <property type="component" value="Unassembled WGS sequence"/>
</dbReference>
<organism evidence="1 2">
    <name type="scientific">Corchorus capsularis</name>
    <name type="common">Jute</name>
    <dbReference type="NCBI Taxonomy" id="210143"/>
    <lineage>
        <taxon>Eukaryota</taxon>
        <taxon>Viridiplantae</taxon>
        <taxon>Streptophyta</taxon>
        <taxon>Embryophyta</taxon>
        <taxon>Tracheophyta</taxon>
        <taxon>Spermatophyta</taxon>
        <taxon>Magnoliopsida</taxon>
        <taxon>eudicotyledons</taxon>
        <taxon>Gunneridae</taxon>
        <taxon>Pentapetalae</taxon>
        <taxon>rosids</taxon>
        <taxon>malvids</taxon>
        <taxon>Malvales</taxon>
        <taxon>Malvaceae</taxon>
        <taxon>Grewioideae</taxon>
        <taxon>Apeibeae</taxon>
        <taxon>Corchorus</taxon>
    </lineage>
</organism>
<comment type="caution">
    <text evidence="1">The sequence shown here is derived from an EMBL/GenBank/DDBJ whole genome shotgun (WGS) entry which is preliminary data.</text>
</comment>
<reference evidence="1 2" key="1">
    <citation type="submission" date="2013-09" db="EMBL/GenBank/DDBJ databases">
        <title>Corchorus capsularis genome sequencing.</title>
        <authorList>
            <person name="Alam M."/>
            <person name="Haque M.S."/>
            <person name="Islam M.S."/>
            <person name="Emdad E.M."/>
            <person name="Islam M.M."/>
            <person name="Ahmed B."/>
            <person name="Halim A."/>
            <person name="Hossen Q.M.M."/>
            <person name="Hossain M.Z."/>
            <person name="Ahmed R."/>
            <person name="Khan M.M."/>
            <person name="Islam R."/>
            <person name="Rashid M.M."/>
            <person name="Khan S.A."/>
            <person name="Rahman M.S."/>
            <person name="Alam M."/>
        </authorList>
    </citation>
    <scope>NUCLEOTIDE SEQUENCE [LARGE SCALE GENOMIC DNA]</scope>
    <source>
        <strain evidence="2">cv. CVL-1</strain>
        <tissue evidence="1">Whole seedling</tissue>
    </source>
</reference>
<dbReference type="AlphaFoldDB" id="A0A1R3KY52"/>
<accession>A0A1R3KY52</accession>
<protein>
    <submittedName>
        <fullName evidence="1">Uncharacterized protein</fullName>
    </submittedName>
</protein>
<keyword evidence="2" id="KW-1185">Reference proteome</keyword>
<gene>
    <name evidence="1" type="ORF">CCACVL1_00180</name>
</gene>
<proteinExistence type="predicted"/>
<dbReference type="EMBL" id="AWWV01000588">
    <property type="protein sequence ID" value="OMP12002.1"/>
    <property type="molecule type" value="Genomic_DNA"/>
</dbReference>
<name>A0A1R3KY52_COCAP</name>
<sequence>MGKSKRLRRDGTSDRSDAA</sequence>